<dbReference type="SMART" id="SM00829">
    <property type="entry name" value="PKS_ER"/>
    <property type="match status" value="1"/>
</dbReference>
<dbReference type="RefSeq" id="WP_212007115.1">
    <property type="nucleotide sequence ID" value="NZ_JAAFYZ010000003.1"/>
</dbReference>
<dbReference type="EMBL" id="JAAFYZ010000003">
    <property type="protein sequence ID" value="MBS2545446.1"/>
    <property type="molecule type" value="Genomic_DNA"/>
</dbReference>
<proteinExistence type="predicted"/>
<dbReference type="InterPro" id="IPR011032">
    <property type="entry name" value="GroES-like_sf"/>
</dbReference>
<dbReference type="Pfam" id="PF08240">
    <property type="entry name" value="ADH_N"/>
    <property type="match status" value="1"/>
</dbReference>
<dbReference type="Gene3D" id="3.90.180.10">
    <property type="entry name" value="Medium-chain alcohol dehydrogenases, catalytic domain"/>
    <property type="match status" value="1"/>
</dbReference>
<feature type="domain" description="Enoyl reductase (ER)" evidence="2">
    <location>
        <begin position="18"/>
        <end position="328"/>
    </location>
</feature>
<dbReference type="InterPro" id="IPR036291">
    <property type="entry name" value="NAD(P)-bd_dom_sf"/>
</dbReference>
<dbReference type="Proteomes" id="UP000730482">
    <property type="component" value="Unassembled WGS sequence"/>
</dbReference>
<keyword evidence="1" id="KW-0521">NADP</keyword>
<gene>
    <name evidence="3" type="ORF">KGQ19_01050</name>
</gene>
<dbReference type="PANTHER" id="PTHR44154:SF1">
    <property type="entry name" value="QUINONE OXIDOREDUCTASE"/>
    <property type="match status" value="1"/>
</dbReference>
<dbReference type="InterPro" id="IPR013154">
    <property type="entry name" value="ADH-like_N"/>
</dbReference>
<reference evidence="3 4" key="1">
    <citation type="submission" date="2020-02" db="EMBL/GenBank/DDBJ databases">
        <title>Acidophilic actinobacteria isolated from forest soil.</title>
        <authorList>
            <person name="Golinska P."/>
        </authorList>
    </citation>
    <scope>NUCLEOTIDE SEQUENCE [LARGE SCALE GENOMIC DNA]</scope>
    <source>
        <strain evidence="3 4">NL8</strain>
    </source>
</reference>
<evidence type="ECO:0000259" key="2">
    <source>
        <dbReference type="SMART" id="SM00829"/>
    </source>
</evidence>
<dbReference type="PANTHER" id="PTHR44154">
    <property type="entry name" value="QUINONE OXIDOREDUCTASE"/>
    <property type="match status" value="1"/>
</dbReference>
<keyword evidence="4" id="KW-1185">Reference proteome</keyword>
<organism evidence="3 4">
    <name type="scientific">Catenulispora pinistramenti</name>
    <dbReference type="NCBI Taxonomy" id="2705254"/>
    <lineage>
        <taxon>Bacteria</taxon>
        <taxon>Bacillati</taxon>
        <taxon>Actinomycetota</taxon>
        <taxon>Actinomycetes</taxon>
        <taxon>Catenulisporales</taxon>
        <taxon>Catenulisporaceae</taxon>
        <taxon>Catenulispora</taxon>
    </lineage>
</organism>
<evidence type="ECO:0000313" key="3">
    <source>
        <dbReference type="EMBL" id="MBS2545446.1"/>
    </source>
</evidence>
<accession>A0ABS5KGN2</accession>
<sequence length="334" mass="34437">MTAAPDTTRTVRFHEFGEPADVLRLETVPVPAPGPGRVRVAVHATGLAPADWALCRGLFPGGLPRGIGCDVSGTVEAVGAGVTDVKPGDLVFGTADWAGQPIAGASDHAIMDHWFAVPEGLDLIQAAALPMALSTAYWHLTRLGLTDVPADGTDGPAPDRTVLINGAGTTIGYAAVQIALTRGLRVVATAGATYTRQLTDLGAVVTTYGPGLPARVKALTDAPIDAAFDTAPANNALPELVEIVGGAANRVLTCSDVAAAPDLGVRDSFHEDPATFTDEERYGAFPEFAQLAAAGRFAVPIAGTYPLEDWRTALDVSLTGHARGKLLLLPSGSH</sequence>
<dbReference type="SUPFAM" id="SSF50129">
    <property type="entry name" value="GroES-like"/>
    <property type="match status" value="1"/>
</dbReference>
<dbReference type="InterPro" id="IPR020843">
    <property type="entry name" value="ER"/>
</dbReference>
<dbReference type="CDD" id="cd05289">
    <property type="entry name" value="MDR_like_2"/>
    <property type="match status" value="1"/>
</dbReference>
<dbReference type="Gene3D" id="3.40.50.720">
    <property type="entry name" value="NAD(P)-binding Rossmann-like Domain"/>
    <property type="match status" value="1"/>
</dbReference>
<evidence type="ECO:0000256" key="1">
    <source>
        <dbReference type="ARBA" id="ARBA00022857"/>
    </source>
</evidence>
<comment type="caution">
    <text evidence="3">The sequence shown here is derived from an EMBL/GenBank/DDBJ whole genome shotgun (WGS) entry which is preliminary data.</text>
</comment>
<dbReference type="SUPFAM" id="SSF51735">
    <property type="entry name" value="NAD(P)-binding Rossmann-fold domains"/>
    <property type="match status" value="1"/>
</dbReference>
<dbReference type="InterPro" id="IPR051603">
    <property type="entry name" value="Zinc-ADH_QOR/CCCR"/>
</dbReference>
<protein>
    <submittedName>
        <fullName evidence="3">NADP-dependent oxidoreductase</fullName>
    </submittedName>
</protein>
<evidence type="ECO:0000313" key="4">
    <source>
        <dbReference type="Proteomes" id="UP000730482"/>
    </source>
</evidence>
<name>A0ABS5KGN2_9ACTN</name>
<dbReference type="Pfam" id="PF13602">
    <property type="entry name" value="ADH_zinc_N_2"/>
    <property type="match status" value="1"/>
</dbReference>